<dbReference type="SUPFAM" id="SSF50978">
    <property type="entry name" value="WD40 repeat-like"/>
    <property type="match status" value="2"/>
</dbReference>
<dbReference type="PANTHER" id="PTHR19848">
    <property type="entry name" value="WD40 REPEAT PROTEIN"/>
    <property type="match status" value="1"/>
</dbReference>
<dbReference type="InterPro" id="IPR011044">
    <property type="entry name" value="Quino_amine_DH_bsu"/>
</dbReference>
<evidence type="ECO:0000256" key="2">
    <source>
        <dbReference type="ARBA" id="ARBA00022737"/>
    </source>
</evidence>
<keyword evidence="6" id="KW-1185">Reference proteome</keyword>
<comment type="caution">
    <text evidence="5">The sequence shown here is derived from an EMBL/GenBank/DDBJ whole genome shotgun (WGS) entry which is preliminary data.</text>
</comment>
<dbReference type="InterPro" id="IPR011047">
    <property type="entry name" value="Quinoprotein_ADH-like_sf"/>
</dbReference>
<protein>
    <recommendedName>
        <fullName evidence="4">Anaphase-promoting complex subunit 4-like WD40 domain-containing protein</fullName>
    </recommendedName>
</protein>
<dbReference type="Gene3D" id="2.130.10.10">
    <property type="entry name" value="YVTN repeat-like/Quinoprotein amine dehydrogenase"/>
    <property type="match status" value="4"/>
</dbReference>
<dbReference type="PROSITE" id="PS50294">
    <property type="entry name" value="WD_REPEATS_REGION"/>
    <property type="match status" value="1"/>
</dbReference>
<dbReference type="Pfam" id="PF00400">
    <property type="entry name" value="WD40"/>
    <property type="match status" value="1"/>
</dbReference>
<dbReference type="InterPro" id="IPR001680">
    <property type="entry name" value="WD40_rpt"/>
</dbReference>
<dbReference type="OrthoDB" id="134501at2"/>
<dbReference type="SUPFAM" id="SSF50998">
    <property type="entry name" value="Quinoprotein alcohol dehydrogenase-like"/>
    <property type="match status" value="1"/>
</dbReference>
<dbReference type="PANTHER" id="PTHR19848:SF8">
    <property type="entry name" value="F-BOX AND WD REPEAT DOMAIN CONTAINING 7"/>
    <property type="match status" value="1"/>
</dbReference>
<dbReference type="SMART" id="SM00320">
    <property type="entry name" value="WD40"/>
    <property type="match status" value="7"/>
</dbReference>
<dbReference type="EMBL" id="VIRS01000001">
    <property type="protein sequence ID" value="TQS46769.1"/>
    <property type="molecule type" value="Genomic_DNA"/>
</dbReference>
<feature type="repeat" description="WD" evidence="3">
    <location>
        <begin position="632"/>
        <end position="654"/>
    </location>
</feature>
<dbReference type="InterPro" id="IPR024977">
    <property type="entry name" value="Apc4-like_WD40_dom"/>
</dbReference>
<evidence type="ECO:0000256" key="1">
    <source>
        <dbReference type="ARBA" id="ARBA00022574"/>
    </source>
</evidence>
<dbReference type="PROSITE" id="PS50082">
    <property type="entry name" value="WD_REPEATS_2"/>
    <property type="match status" value="2"/>
</dbReference>
<evidence type="ECO:0000313" key="6">
    <source>
        <dbReference type="Proteomes" id="UP000317982"/>
    </source>
</evidence>
<evidence type="ECO:0000313" key="5">
    <source>
        <dbReference type="EMBL" id="TQS46769.1"/>
    </source>
</evidence>
<evidence type="ECO:0000256" key="3">
    <source>
        <dbReference type="PROSITE-ProRule" id="PRU00221"/>
    </source>
</evidence>
<dbReference type="RefSeq" id="WP_142702387.1">
    <property type="nucleotide sequence ID" value="NZ_VIRS01000001.1"/>
</dbReference>
<feature type="repeat" description="WD" evidence="3">
    <location>
        <begin position="566"/>
        <end position="600"/>
    </location>
</feature>
<feature type="domain" description="Anaphase-promoting complex subunit 4-like WD40" evidence="4">
    <location>
        <begin position="540"/>
        <end position="622"/>
    </location>
</feature>
<keyword evidence="1 3" id="KW-0853">WD repeat</keyword>
<dbReference type="Proteomes" id="UP000317982">
    <property type="component" value="Unassembled WGS sequence"/>
</dbReference>
<dbReference type="InterPro" id="IPR015943">
    <property type="entry name" value="WD40/YVTN_repeat-like_dom_sf"/>
</dbReference>
<gene>
    <name evidence="5" type="ORF">FL583_00360</name>
</gene>
<dbReference type="InParanoid" id="A0A545AZN3"/>
<accession>A0A545AZN3</accession>
<proteinExistence type="predicted"/>
<keyword evidence="2" id="KW-0677">Repeat</keyword>
<dbReference type="SUPFAM" id="SSF50969">
    <property type="entry name" value="YVTN repeat-like/Quinoprotein amine dehydrogenase"/>
    <property type="match status" value="1"/>
</dbReference>
<name>A0A545AZN3_9ACTN</name>
<dbReference type="InterPro" id="IPR036322">
    <property type="entry name" value="WD40_repeat_dom_sf"/>
</dbReference>
<reference evidence="5 6" key="1">
    <citation type="submission" date="2019-07" db="EMBL/GenBank/DDBJ databases">
        <title>Cryptosporangium phraense sp. nov., isolated from plant litter.</title>
        <authorList>
            <person name="Suriyachadkun C."/>
        </authorList>
    </citation>
    <scope>NUCLEOTIDE SEQUENCE [LARGE SCALE GENOMIC DNA]</scope>
    <source>
        <strain evidence="5 6">A-T 5661</strain>
    </source>
</reference>
<evidence type="ECO:0000259" key="4">
    <source>
        <dbReference type="Pfam" id="PF12894"/>
    </source>
</evidence>
<sequence>MGASSEYGLREWAAAHARTVGRSGSPADRPTAPSRPTLTARSRLLHTVSGHSAGIAGVAWARSAAGATVLVSSDIDGRTVISDGGSGRVRHTFGGAVRINMFANASLDLSDASSMVIVQATNGFNVVDVDDGSYRPLPGADRQATEGPGYLFRDPDGSVLFAYLDAVFTLRILDAESGSDRATVSMGYSYTGERTLSYVAVSEDGWIAVSTSDDRRVDVFHRSAPARRAALESDVDEASPSVAWFRDTDGRSRPAVGHRDGTIEVWDGPWSGAPEPTVVRTMRCVLPDGRGRRPTGDSARDDPPAVRGLRTVTLADGTALLVSADLGGTVRLWQPSTGDCLAALRVPDVGAGVRTVAATATDDGRLLVAFGPVASARPDVHVWEIETAWSPARDDGPGVFGAGTPTVAVAFEPADGPPTALVSADADGLVVRHPLDGPGRPEIVRTGGGRVAGLTPLGVRVPTTITLDDGKILCPGVQSVLLSTPIAAVGSVPRGGTVLAVRSADGRVSVLDMDTPAAVVVTVEPAAPPTGAGVLASAYPAHDLIAMEGAPSELMVYRNETLLVRTDAHSRRITALAFAETPDGLCLASAGEDGQIRLWDGEAFVVLRTLGSGAPVRALAWGPAGPGEWPVLVSGGDDGVVRCWDARDGREIARREQGVPITVLAVAPDREAGRNVVAVGGIDGVRLEHMSRRDDSPGPGPTLRVEPWPVALDDVPAGSGEAEHHPFLATRTPDGDVWVIGSQPPDIQIWSLASGRVVARTTIPHRSPFPLAGWAQWPGSPPEVLIVSGDGIVGWDPVSDRTREIREGDGGGTLGPYVDTAPGRMLASAEASRVLLVRDVASGESVVEAAARPATGWRAIPRYGRTTTGRSVVAYAGPGGGIAVVDAISGERVARLPGQGHNVVSIALHTDPRTGRLLVASANASRGYALWDVENAELLRSGEHAEGQEPLSVAWVDLPDGRLLLAAGYMGDDGHIRLWDPFTGALLHTIRTDFRILRALQAITVGDGRLALVAAGAGPAAVRVYVFPGLAPVAAVVEPVPRRLEDAVRGLCALGVGGLWPPLSWVDDLVTDLGQAPRTDHRAFGELRSLRWPASSRVGLAALLLAELSAPDRFTPPADIDAAALETALHTALSAPTAPGTPPPLPADRLRAAADRIDGRLVSLLRIVGPDAVSADPLLPLRLRDQAETLPDVAPDALGLAAALVTDTTSARPTSLGTVHRPGSAGVGRRGRPTALLPSQLAMPDDVFALRLVRGELLFRQHVADPELPPDPVVLVLDTGPGTFGPVEAVLRLVAHATVCTLLRAGVPGRLVTTDRPGLLSTLHRRPDLIQLWTRRALTDDGLPAALATARRAAEPHPVVVLTDWHRAADQPVTVSSATRLVTSHVPGDAPDGPTGDPFHVHVAPVPEPLVLADAVRTLLRRTSAPAMGGVR</sequence>
<dbReference type="Pfam" id="PF12894">
    <property type="entry name" value="ANAPC4_WD40"/>
    <property type="match status" value="1"/>
</dbReference>
<organism evidence="5 6">
    <name type="scientific">Cryptosporangium phraense</name>
    <dbReference type="NCBI Taxonomy" id="2593070"/>
    <lineage>
        <taxon>Bacteria</taxon>
        <taxon>Bacillati</taxon>
        <taxon>Actinomycetota</taxon>
        <taxon>Actinomycetes</taxon>
        <taxon>Cryptosporangiales</taxon>
        <taxon>Cryptosporangiaceae</taxon>
        <taxon>Cryptosporangium</taxon>
    </lineage>
</organism>